<proteinExistence type="predicted"/>
<evidence type="ECO:0000313" key="2">
    <source>
        <dbReference type="Proteomes" id="UP000228945"/>
    </source>
</evidence>
<dbReference type="Proteomes" id="UP000228945">
    <property type="component" value="Chromosome"/>
</dbReference>
<dbReference type="OrthoDB" id="9895189at2"/>
<reference evidence="1 2" key="1">
    <citation type="submission" date="2017-10" db="EMBL/GenBank/DDBJ databases">
        <title>Genome sequence of Caulobacter mirabilis FWC38.</title>
        <authorList>
            <person name="Fiebig A."/>
            <person name="Crosson S."/>
        </authorList>
    </citation>
    <scope>NUCLEOTIDE SEQUENCE [LARGE SCALE GENOMIC DNA]</scope>
    <source>
        <strain evidence="1 2">FWC 38</strain>
    </source>
</reference>
<dbReference type="KEGG" id="cmb:CSW64_19295"/>
<accession>A0A2D2B2C9</accession>
<evidence type="ECO:0000313" key="1">
    <source>
        <dbReference type="EMBL" id="ATQ44377.1"/>
    </source>
</evidence>
<dbReference type="RefSeq" id="WP_099623625.1">
    <property type="nucleotide sequence ID" value="NZ_CP024201.1"/>
</dbReference>
<dbReference type="AlphaFoldDB" id="A0A2D2B2C9"/>
<protein>
    <submittedName>
        <fullName evidence="1">Uncharacterized protein</fullName>
    </submittedName>
</protein>
<organism evidence="1 2">
    <name type="scientific">Caulobacter mirabilis</name>
    <dbReference type="NCBI Taxonomy" id="69666"/>
    <lineage>
        <taxon>Bacteria</taxon>
        <taxon>Pseudomonadati</taxon>
        <taxon>Pseudomonadota</taxon>
        <taxon>Alphaproteobacteria</taxon>
        <taxon>Caulobacterales</taxon>
        <taxon>Caulobacteraceae</taxon>
        <taxon>Caulobacter</taxon>
    </lineage>
</organism>
<gene>
    <name evidence="1" type="ORF">CSW64_19295</name>
</gene>
<dbReference type="EMBL" id="CP024201">
    <property type="protein sequence ID" value="ATQ44377.1"/>
    <property type="molecule type" value="Genomic_DNA"/>
</dbReference>
<sequence>MQLLDHHLPPPALFALFSGMGSRRTPAKKTEAGDRRPGEARADRFFLHVRSVSADGFAHLFQFALVDDFGNVAVSVFVRGRSDVGGRDPFAEENDGPPPPIPAITWDQLEDALKPCRNGWIIAFGRVLHGSFLPEGIRSEIASLDCARARFTKVARRRGIHVGPADLSDVNDARRLIGLPPVRSSDAALRALGLRELWRWMDAVEEGL</sequence>
<name>A0A2D2B2C9_9CAUL</name>
<keyword evidence="2" id="KW-1185">Reference proteome</keyword>